<gene>
    <name evidence="1" type="ORF">GSCOC_T00031040001</name>
</gene>
<organism evidence="1 2">
    <name type="scientific">Coffea canephora</name>
    <name type="common">Robusta coffee</name>
    <dbReference type="NCBI Taxonomy" id="49390"/>
    <lineage>
        <taxon>Eukaryota</taxon>
        <taxon>Viridiplantae</taxon>
        <taxon>Streptophyta</taxon>
        <taxon>Embryophyta</taxon>
        <taxon>Tracheophyta</taxon>
        <taxon>Spermatophyta</taxon>
        <taxon>Magnoliopsida</taxon>
        <taxon>eudicotyledons</taxon>
        <taxon>Gunneridae</taxon>
        <taxon>Pentapetalae</taxon>
        <taxon>asterids</taxon>
        <taxon>lamiids</taxon>
        <taxon>Gentianales</taxon>
        <taxon>Rubiaceae</taxon>
        <taxon>Ixoroideae</taxon>
        <taxon>Gardenieae complex</taxon>
        <taxon>Bertiereae - Coffeeae clade</taxon>
        <taxon>Coffeeae</taxon>
        <taxon>Coffea</taxon>
    </lineage>
</organism>
<sequence>MFGRRYGISFELRLKLFSSRSSFIGFFLKKLSAPLFKRQKMESNLVNFTKLEPLMDNWTAIVQVIEKKKVQVSRNGKRYQKLVFVDSQGQTAQALIYAGDIMFFRKYFEPYRRYYVSNARIQNVLPRYSTYPNECSWTIDNSMLVQEINEEIKKSIMCLTLLTTIQFISTLNN</sequence>
<dbReference type="Gramene" id="CDP10339">
    <property type="protein sequence ID" value="CDP10339"/>
    <property type="gene ID" value="GSCOC_T00031040001"/>
</dbReference>
<evidence type="ECO:0000313" key="2">
    <source>
        <dbReference type="Proteomes" id="UP000295252"/>
    </source>
</evidence>
<name>A0A068UQ13_COFCA</name>
<accession>A0A068UQ13</accession>
<evidence type="ECO:0000313" key="1">
    <source>
        <dbReference type="EMBL" id="CDP10339.1"/>
    </source>
</evidence>
<proteinExistence type="predicted"/>
<dbReference type="EMBL" id="HG739128">
    <property type="protein sequence ID" value="CDP10339.1"/>
    <property type="molecule type" value="Genomic_DNA"/>
</dbReference>
<dbReference type="Gene3D" id="2.40.50.140">
    <property type="entry name" value="Nucleic acid-binding proteins"/>
    <property type="match status" value="1"/>
</dbReference>
<dbReference type="OMA" id="NECSWTI"/>
<reference evidence="2" key="1">
    <citation type="journal article" date="2014" name="Science">
        <title>The coffee genome provides insight into the convergent evolution of caffeine biosynthesis.</title>
        <authorList>
            <person name="Denoeud F."/>
            <person name="Carretero-Paulet L."/>
            <person name="Dereeper A."/>
            <person name="Droc G."/>
            <person name="Guyot R."/>
            <person name="Pietrella M."/>
            <person name="Zheng C."/>
            <person name="Alberti A."/>
            <person name="Anthony F."/>
            <person name="Aprea G."/>
            <person name="Aury J.M."/>
            <person name="Bento P."/>
            <person name="Bernard M."/>
            <person name="Bocs S."/>
            <person name="Campa C."/>
            <person name="Cenci A."/>
            <person name="Combes M.C."/>
            <person name="Crouzillat D."/>
            <person name="Da Silva C."/>
            <person name="Daddiego L."/>
            <person name="De Bellis F."/>
            <person name="Dussert S."/>
            <person name="Garsmeur O."/>
            <person name="Gayraud T."/>
            <person name="Guignon V."/>
            <person name="Jahn K."/>
            <person name="Jamilloux V."/>
            <person name="Joet T."/>
            <person name="Labadie K."/>
            <person name="Lan T."/>
            <person name="Leclercq J."/>
            <person name="Lepelley M."/>
            <person name="Leroy T."/>
            <person name="Li L.T."/>
            <person name="Librado P."/>
            <person name="Lopez L."/>
            <person name="Munoz A."/>
            <person name="Noel B."/>
            <person name="Pallavicini A."/>
            <person name="Perrotta G."/>
            <person name="Poncet V."/>
            <person name="Pot D."/>
            <person name="Priyono X."/>
            <person name="Rigoreau M."/>
            <person name="Rouard M."/>
            <person name="Rozas J."/>
            <person name="Tranchant-Dubreuil C."/>
            <person name="VanBuren R."/>
            <person name="Zhang Q."/>
            <person name="Andrade A.C."/>
            <person name="Argout X."/>
            <person name="Bertrand B."/>
            <person name="de Kochko A."/>
            <person name="Graziosi G."/>
            <person name="Henry R.J."/>
            <person name="Jayarama X."/>
            <person name="Ming R."/>
            <person name="Nagai C."/>
            <person name="Rounsley S."/>
            <person name="Sankoff D."/>
            <person name="Giuliano G."/>
            <person name="Albert V.A."/>
            <person name="Wincker P."/>
            <person name="Lashermes P."/>
        </authorList>
    </citation>
    <scope>NUCLEOTIDE SEQUENCE [LARGE SCALE GENOMIC DNA]</scope>
    <source>
        <strain evidence="2">cv. DH200-94</strain>
    </source>
</reference>
<dbReference type="PhylomeDB" id="A0A068UQ13"/>
<dbReference type="InParanoid" id="A0A068UQ13"/>
<protein>
    <recommendedName>
        <fullName evidence="3">DUF223 domain-containing protein</fullName>
    </recommendedName>
</protein>
<dbReference type="Proteomes" id="UP000295252">
    <property type="component" value="Chromosome V"/>
</dbReference>
<evidence type="ECO:0008006" key="3">
    <source>
        <dbReference type="Google" id="ProtNLM"/>
    </source>
</evidence>
<dbReference type="SUPFAM" id="SSF50249">
    <property type="entry name" value="Nucleic acid-binding proteins"/>
    <property type="match status" value="1"/>
</dbReference>
<keyword evidence="2" id="KW-1185">Reference proteome</keyword>
<dbReference type="InterPro" id="IPR012340">
    <property type="entry name" value="NA-bd_OB-fold"/>
</dbReference>
<dbReference type="AlphaFoldDB" id="A0A068UQ13"/>